<dbReference type="AlphaFoldDB" id="A0A2T7ETH0"/>
<evidence type="ECO:0000313" key="3">
    <source>
        <dbReference type="Proteomes" id="UP000244336"/>
    </source>
</evidence>
<feature type="compositionally biased region" description="Basic and acidic residues" evidence="1">
    <location>
        <begin position="1"/>
        <end position="10"/>
    </location>
</feature>
<reference evidence="2 3" key="1">
    <citation type="submission" date="2018-04" db="EMBL/GenBank/DDBJ databases">
        <title>WGS assembly of Panicum hallii var. hallii HAL2.</title>
        <authorList>
            <person name="Lovell J."/>
            <person name="Jenkins J."/>
            <person name="Lowry D."/>
            <person name="Mamidi S."/>
            <person name="Sreedasyam A."/>
            <person name="Weng X."/>
            <person name="Barry K."/>
            <person name="Bonette J."/>
            <person name="Campitelli B."/>
            <person name="Daum C."/>
            <person name="Gordon S."/>
            <person name="Gould B."/>
            <person name="Lipzen A."/>
            <person name="MacQueen A."/>
            <person name="Palacio-Mejia J."/>
            <person name="Plott C."/>
            <person name="Shakirov E."/>
            <person name="Shu S."/>
            <person name="Yoshinaga Y."/>
            <person name="Zane M."/>
            <person name="Rokhsar D."/>
            <person name="Grimwood J."/>
            <person name="Schmutz J."/>
            <person name="Juenger T."/>
        </authorList>
    </citation>
    <scope>NUCLEOTIDE SEQUENCE [LARGE SCALE GENOMIC DNA]</scope>
    <source>
        <strain evidence="3">cv. HAL2</strain>
    </source>
</reference>
<sequence>MLEQDDGRQEGEEDAAGRGVPRRAAGAGSGGGRDVAGGRAWLLRPRHRRALLRRVPPPLQARRGVLAAGRCPAATSGEGGASIDARAALEHLQMQRIVDFVHIRSQGIIISIIIICVGFASTIAADTTNITSFGFIGFGIITTHRGAQEWRDTEKEAKDNTMKGR</sequence>
<dbReference type="Proteomes" id="UP000244336">
    <property type="component" value="Chromosome 2"/>
</dbReference>
<evidence type="ECO:0000313" key="2">
    <source>
        <dbReference type="EMBL" id="PUZ71125.1"/>
    </source>
</evidence>
<accession>A0A2T7ETH0</accession>
<feature type="region of interest" description="Disordered" evidence="1">
    <location>
        <begin position="1"/>
        <end position="33"/>
    </location>
</feature>
<proteinExistence type="predicted"/>
<feature type="compositionally biased region" description="Low complexity" evidence="1">
    <location>
        <begin position="17"/>
        <end position="26"/>
    </location>
</feature>
<gene>
    <name evidence="2" type="ORF">GQ55_2G289600</name>
</gene>
<protein>
    <submittedName>
        <fullName evidence="2">Uncharacterized protein</fullName>
    </submittedName>
</protein>
<keyword evidence="3" id="KW-1185">Reference proteome</keyword>
<evidence type="ECO:0000256" key="1">
    <source>
        <dbReference type="SAM" id="MobiDB-lite"/>
    </source>
</evidence>
<organism evidence="2 3">
    <name type="scientific">Panicum hallii var. hallii</name>
    <dbReference type="NCBI Taxonomy" id="1504633"/>
    <lineage>
        <taxon>Eukaryota</taxon>
        <taxon>Viridiplantae</taxon>
        <taxon>Streptophyta</taxon>
        <taxon>Embryophyta</taxon>
        <taxon>Tracheophyta</taxon>
        <taxon>Spermatophyta</taxon>
        <taxon>Magnoliopsida</taxon>
        <taxon>Liliopsida</taxon>
        <taxon>Poales</taxon>
        <taxon>Poaceae</taxon>
        <taxon>PACMAD clade</taxon>
        <taxon>Panicoideae</taxon>
        <taxon>Panicodae</taxon>
        <taxon>Paniceae</taxon>
        <taxon>Panicinae</taxon>
        <taxon>Panicum</taxon>
        <taxon>Panicum sect. Panicum</taxon>
    </lineage>
</organism>
<dbReference type="EMBL" id="CM009750">
    <property type="protein sequence ID" value="PUZ71125.1"/>
    <property type="molecule type" value="Genomic_DNA"/>
</dbReference>
<dbReference type="Gramene" id="PUZ71125">
    <property type="protein sequence ID" value="PUZ71125"/>
    <property type="gene ID" value="GQ55_2G289600"/>
</dbReference>
<name>A0A2T7ETH0_9POAL</name>